<comment type="caution">
    <text evidence="1">The sequence shown here is derived from an EMBL/GenBank/DDBJ whole genome shotgun (WGS) entry which is preliminary data.</text>
</comment>
<dbReference type="Proteomes" id="UP000578036">
    <property type="component" value="Unassembled WGS sequence"/>
</dbReference>
<dbReference type="Pfam" id="PF12532">
    <property type="entry name" value="DUF3732"/>
    <property type="match status" value="1"/>
</dbReference>
<proteinExistence type="predicted"/>
<organism evidence="1 2">
    <name type="scientific">Cupriavidus alkaliphilus</name>
    <dbReference type="NCBI Taxonomy" id="942866"/>
    <lineage>
        <taxon>Bacteria</taxon>
        <taxon>Pseudomonadati</taxon>
        <taxon>Pseudomonadota</taxon>
        <taxon>Betaproteobacteria</taxon>
        <taxon>Burkholderiales</taxon>
        <taxon>Burkholderiaceae</taxon>
        <taxon>Cupriavidus</taxon>
    </lineage>
</organism>
<gene>
    <name evidence="1" type="ORF">FHX61_004665</name>
</gene>
<dbReference type="AlphaFoldDB" id="A0A7W4YTC5"/>
<dbReference type="EMBL" id="JACHWF010000006">
    <property type="protein sequence ID" value="MBB3009989.1"/>
    <property type="molecule type" value="Genomic_DNA"/>
</dbReference>
<dbReference type="RefSeq" id="WP_183300329.1">
    <property type="nucleotide sequence ID" value="NZ_JACHWF010000006.1"/>
</dbReference>
<dbReference type="InterPro" id="IPR027417">
    <property type="entry name" value="P-loop_NTPase"/>
</dbReference>
<keyword evidence="2" id="KW-1185">Reference proteome</keyword>
<accession>A0A7W4YTC5</accession>
<evidence type="ECO:0008006" key="3">
    <source>
        <dbReference type="Google" id="ProtNLM"/>
    </source>
</evidence>
<name>A0A7W4YTC5_9BURK</name>
<sequence length="631" mass="70401">MKFELANVNIITGASGTGKSAIIQTIDYCFGSSTCEIPVFITDRVSAVAVKMVKNGTEAVIGRRIRRGTTPTSNEMAFDYGSSCSLPDTAEELRGVGKRDDARAGIERLLGISDAKLQSSDSQVEESSRISLRQTTAFMFASKGVIDSERVLLHGLDVPKSAPHIIASLPYFLGAVDADTLQARFRMRGLEKGIEAEERKKAQHEKDVTTFDAISAALILEAKSCGMPLPEHLTSKVEILEHLASWRVDAPLAPSSDDPSPWALHLKRKQDVGQRLSKLRRSLREAEDVSRISDGLVVSVSRQRNKLQAIDFFDDGEHPQICPVCSNVTEEPSAKQKAIRTAFASLTREREVAKRNVPVLDAYKVNISKQIDSLKDEIRSLDIAGRELLAADERVRLEEERSHRASKVSGRIGFFLEHSAKQQPFDESRLKGYKEDLQDIESTYGKETTEDKLRAAEVVISDNASEIFEKLPLEAPCIGTKVVFNSKKPEVTLFDTAARRSYKLVQVGSDQNYLSVHVALLFAMQRFFAESSSPVPGVLIFDQVSRPYFPDQDENSEEAVLSTKSSDTASLLQYFDFMFEEVKRLTGLQVIVLEHAYFSDDKRYKDAVRYRWRKDGTERLIPPEWPAGPSQ</sequence>
<dbReference type="Gene3D" id="3.40.50.300">
    <property type="entry name" value="P-loop containing nucleotide triphosphate hydrolases"/>
    <property type="match status" value="1"/>
</dbReference>
<evidence type="ECO:0000313" key="1">
    <source>
        <dbReference type="EMBL" id="MBB3009989.1"/>
    </source>
</evidence>
<reference evidence="1 2" key="1">
    <citation type="submission" date="2020-08" db="EMBL/GenBank/DDBJ databases">
        <title>Genomic Encyclopedia of Type Strains, Phase IV (KMG-V): Genome sequencing to study the core and pangenomes of soil and plant-associated prokaryotes.</title>
        <authorList>
            <person name="Whitman W."/>
        </authorList>
    </citation>
    <scope>NUCLEOTIDE SEQUENCE [LARGE SCALE GENOMIC DNA]</scope>
    <source>
        <strain evidence="1 2">SLV-2362</strain>
    </source>
</reference>
<dbReference type="InterPro" id="IPR022205">
    <property type="entry name" value="DUF3732"/>
</dbReference>
<protein>
    <recommendedName>
        <fullName evidence="3">AAA domain-containing protein</fullName>
    </recommendedName>
</protein>
<evidence type="ECO:0000313" key="2">
    <source>
        <dbReference type="Proteomes" id="UP000578036"/>
    </source>
</evidence>